<comment type="caution">
    <text evidence="1">The sequence shown here is derived from an EMBL/GenBank/DDBJ whole genome shotgun (WGS) entry which is preliminary data.</text>
</comment>
<evidence type="ECO:0000313" key="2">
    <source>
        <dbReference type="Proteomes" id="UP000547528"/>
    </source>
</evidence>
<sequence>MILTETLTDEEHDRPNLAQAVRTRFAGIGADELEIPVRRDRPRAADLPE</sequence>
<dbReference type="EMBL" id="JACIBT010000001">
    <property type="protein sequence ID" value="MBB3667248.1"/>
    <property type="molecule type" value="Genomic_DNA"/>
</dbReference>
<gene>
    <name evidence="1" type="ORF">FHX47_000841</name>
</gene>
<organism evidence="1 2">
    <name type="scientific">Garicola koreensis</name>
    <dbReference type="NCBI Taxonomy" id="1262554"/>
    <lineage>
        <taxon>Bacteria</taxon>
        <taxon>Bacillati</taxon>
        <taxon>Actinomycetota</taxon>
        <taxon>Actinomycetes</taxon>
        <taxon>Micrococcales</taxon>
        <taxon>Micrococcaceae</taxon>
        <taxon>Garicola</taxon>
    </lineage>
</organism>
<dbReference type="Proteomes" id="UP000547528">
    <property type="component" value="Unassembled WGS sequence"/>
</dbReference>
<dbReference type="AlphaFoldDB" id="A0A7W5TT15"/>
<evidence type="ECO:0000313" key="1">
    <source>
        <dbReference type="EMBL" id="MBB3667248.1"/>
    </source>
</evidence>
<keyword evidence="2" id="KW-1185">Reference proteome</keyword>
<reference evidence="1 2" key="1">
    <citation type="submission" date="2020-08" db="EMBL/GenBank/DDBJ databases">
        <title>Sequencing the genomes of 1000 actinobacteria strains.</title>
        <authorList>
            <person name="Klenk H.-P."/>
        </authorList>
    </citation>
    <scope>NUCLEOTIDE SEQUENCE [LARGE SCALE GENOMIC DNA]</scope>
    <source>
        <strain evidence="1 2">DSM 28238</strain>
    </source>
</reference>
<protein>
    <submittedName>
        <fullName evidence="1">Uncharacterized protein</fullName>
    </submittedName>
</protein>
<proteinExistence type="predicted"/>
<name>A0A7W5TT15_9MICC</name>
<accession>A0A7W5TT15</accession>